<dbReference type="InterPro" id="IPR017937">
    <property type="entry name" value="Thioredoxin_CS"/>
</dbReference>
<dbReference type="PROSITE" id="PS51352">
    <property type="entry name" value="THIOREDOXIN_2"/>
    <property type="match status" value="1"/>
</dbReference>
<evidence type="ECO:0000313" key="8">
    <source>
        <dbReference type="EMBL" id="QNT78246.1"/>
    </source>
</evidence>
<dbReference type="Proteomes" id="UP000516349">
    <property type="component" value="Chromosome"/>
</dbReference>
<evidence type="ECO:0000256" key="2">
    <source>
        <dbReference type="ARBA" id="ARBA00022982"/>
    </source>
</evidence>
<dbReference type="SUPFAM" id="SSF48452">
    <property type="entry name" value="TPR-like"/>
    <property type="match status" value="1"/>
</dbReference>
<dbReference type="Pfam" id="PF14559">
    <property type="entry name" value="TPR_19"/>
    <property type="match status" value="1"/>
</dbReference>
<keyword evidence="1" id="KW-0813">Transport</keyword>
<reference evidence="8 9" key="1">
    <citation type="submission" date="2020-08" db="EMBL/GenBank/DDBJ databases">
        <title>Complete genome sequence of Entomobacter blattae G55GP.</title>
        <authorList>
            <person name="Poehlein A."/>
            <person name="Guzman J."/>
            <person name="Daniel R."/>
            <person name="Vilcinskas A."/>
        </authorList>
    </citation>
    <scope>NUCLEOTIDE SEQUENCE [LARGE SCALE GENOMIC DNA]</scope>
    <source>
        <strain evidence="8 9">G55GP</strain>
    </source>
</reference>
<dbReference type="CDD" id="cd02956">
    <property type="entry name" value="ybbN"/>
    <property type="match status" value="1"/>
</dbReference>
<protein>
    <recommendedName>
        <fullName evidence="7">Thioredoxin domain-containing protein</fullName>
    </recommendedName>
</protein>
<feature type="repeat" description="TPR" evidence="5">
    <location>
        <begin position="168"/>
        <end position="201"/>
    </location>
</feature>
<sequence length="341" mass="37079">MNQIIGASSPTNPRSAGSSASQATPTSAVAPSTTLFTDGDTPLQASPFISEGSQNTFMKDVIEASKTQPVLVDFWAEWCGPCKQLTPILEKVVKAAQGAVRLVKLNIETNRALVQQLAELGLPLQSIPMVAAFWQGQILDLFQGAVPESEVKKFIENLLKNTGSSLPSTSLLEAGVKALQENNPAEAADFFSQTLGIEPENPKAWAGLIRAMLALGHKEEAKELLGQVPEKIRLTDDIAGVKTALELVDEGEKAQKEIESLQAALVKDPNDHAARYALATAYNSMDKREEATEALLEILRRQRDWNDHAARQQLIRFFESWGMADPASVAGRKRMSTILFS</sequence>
<name>A0A7H1NR36_9PROT</name>
<dbReference type="PROSITE" id="PS00194">
    <property type="entry name" value="THIOREDOXIN_1"/>
    <property type="match status" value="1"/>
</dbReference>
<evidence type="ECO:0000256" key="6">
    <source>
        <dbReference type="SAM" id="MobiDB-lite"/>
    </source>
</evidence>
<evidence type="ECO:0000256" key="5">
    <source>
        <dbReference type="PROSITE-ProRule" id="PRU00339"/>
    </source>
</evidence>
<dbReference type="PROSITE" id="PS50005">
    <property type="entry name" value="TPR"/>
    <property type="match status" value="1"/>
</dbReference>
<keyword evidence="5" id="KW-0802">TPR repeat</keyword>
<feature type="domain" description="Thioredoxin" evidence="7">
    <location>
        <begin position="24"/>
        <end position="160"/>
    </location>
</feature>
<gene>
    <name evidence="8" type="primary">ybbN</name>
    <name evidence="8" type="ORF">JGUZn3_10170</name>
</gene>
<dbReference type="InterPro" id="IPR013766">
    <property type="entry name" value="Thioredoxin_domain"/>
</dbReference>
<keyword evidence="3" id="KW-1015">Disulfide bond</keyword>
<dbReference type="Gene3D" id="1.25.40.10">
    <property type="entry name" value="Tetratricopeptide repeat domain"/>
    <property type="match status" value="2"/>
</dbReference>
<evidence type="ECO:0000256" key="3">
    <source>
        <dbReference type="ARBA" id="ARBA00023157"/>
    </source>
</evidence>
<proteinExistence type="predicted"/>
<evidence type="ECO:0000259" key="7">
    <source>
        <dbReference type="PROSITE" id="PS51352"/>
    </source>
</evidence>
<feature type="compositionally biased region" description="Low complexity" evidence="6">
    <location>
        <begin position="15"/>
        <end position="34"/>
    </location>
</feature>
<organism evidence="8 9">
    <name type="scientific">Entomobacter blattae</name>
    <dbReference type="NCBI Taxonomy" id="2762277"/>
    <lineage>
        <taxon>Bacteria</taxon>
        <taxon>Pseudomonadati</taxon>
        <taxon>Pseudomonadota</taxon>
        <taxon>Alphaproteobacteria</taxon>
        <taxon>Acetobacterales</taxon>
        <taxon>Acetobacteraceae</taxon>
        <taxon>Entomobacter</taxon>
    </lineage>
</organism>
<dbReference type="GO" id="GO:0005829">
    <property type="term" value="C:cytosol"/>
    <property type="evidence" value="ECO:0007669"/>
    <property type="project" value="TreeGrafter"/>
</dbReference>
<dbReference type="GO" id="GO:0045454">
    <property type="term" value="P:cell redox homeostasis"/>
    <property type="evidence" value="ECO:0007669"/>
    <property type="project" value="TreeGrafter"/>
</dbReference>
<dbReference type="Gene3D" id="3.40.30.10">
    <property type="entry name" value="Glutaredoxin"/>
    <property type="match status" value="1"/>
</dbReference>
<dbReference type="PANTHER" id="PTHR45663">
    <property type="entry name" value="GEO12009P1"/>
    <property type="match status" value="1"/>
</dbReference>
<evidence type="ECO:0000256" key="4">
    <source>
        <dbReference type="ARBA" id="ARBA00023284"/>
    </source>
</evidence>
<dbReference type="Pfam" id="PF00085">
    <property type="entry name" value="Thioredoxin"/>
    <property type="match status" value="1"/>
</dbReference>
<feature type="compositionally biased region" description="Polar residues" evidence="6">
    <location>
        <begin position="1"/>
        <end position="14"/>
    </location>
</feature>
<feature type="region of interest" description="Disordered" evidence="6">
    <location>
        <begin position="1"/>
        <end position="36"/>
    </location>
</feature>
<evidence type="ECO:0000256" key="1">
    <source>
        <dbReference type="ARBA" id="ARBA00022448"/>
    </source>
</evidence>
<accession>A0A7H1NR36</accession>
<dbReference type="GO" id="GO:0006950">
    <property type="term" value="P:response to stress"/>
    <property type="evidence" value="ECO:0007669"/>
    <property type="project" value="UniProtKB-ARBA"/>
</dbReference>
<dbReference type="EMBL" id="CP060244">
    <property type="protein sequence ID" value="QNT78246.1"/>
    <property type="molecule type" value="Genomic_DNA"/>
</dbReference>
<dbReference type="KEGG" id="ebla:JGUZn3_10170"/>
<dbReference type="InterPro" id="IPR019734">
    <property type="entry name" value="TPR_rpt"/>
</dbReference>
<dbReference type="SUPFAM" id="SSF52833">
    <property type="entry name" value="Thioredoxin-like"/>
    <property type="match status" value="1"/>
</dbReference>
<dbReference type="InterPro" id="IPR036249">
    <property type="entry name" value="Thioredoxin-like_sf"/>
</dbReference>
<dbReference type="PANTHER" id="PTHR45663:SF11">
    <property type="entry name" value="GEO12009P1"/>
    <property type="match status" value="1"/>
</dbReference>
<dbReference type="RefSeq" id="WP_203414577.1">
    <property type="nucleotide sequence ID" value="NZ_CP060244.1"/>
</dbReference>
<dbReference type="SMART" id="SM00028">
    <property type="entry name" value="TPR"/>
    <property type="match status" value="2"/>
</dbReference>
<dbReference type="GO" id="GO:0015035">
    <property type="term" value="F:protein-disulfide reductase activity"/>
    <property type="evidence" value="ECO:0007669"/>
    <property type="project" value="TreeGrafter"/>
</dbReference>
<keyword evidence="9" id="KW-1185">Reference proteome</keyword>
<dbReference type="AlphaFoldDB" id="A0A7H1NR36"/>
<keyword evidence="2" id="KW-0249">Electron transport</keyword>
<dbReference type="Pfam" id="PF14561">
    <property type="entry name" value="TPR_20"/>
    <property type="match status" value="1"/>
</dbReference>
<dbReference type="InterPro" id="IPR011990">
    <property type="entry name" value="TPR-like_helical_dom_sf"/>
</dbReference>
<evidence type="ECO:0000313" key="9">
    <source>
        <dbReference type="Proteomes" id="UP000516349"/>
    </source>
</evidence>
<keyword evidence="4" id="KW-0676">Redox-active center</keyword>